<dbReference type="GO" id="GO:0005524">
    <property type="term" value="F:ATP binding"/>
    <property type="evidence" value="ECO:0007669"/>
    <property type="project" value="UniProtKB-UniRule"/>
</dbReference>
<dbReference type="EMBL" id="CMVM020000020">
    <property type="status" value="NOT_ANNOTATED_CDS"/>
    <property type="molecule type" value="Genomic_DNA"/>
</dbReference>
<evidence type="ECO:0000256" key="6">
    <source>
        <dbReference type="ARBA" id="ARBA00022777"/>
    </source>
</evidence>
<evidence type="ECO:0000256" key="8">
    <source>
        <dbReference type="ARBA" id="ARBA00047899"/>
    </source>
</evidence>
<sequence>MDDYEKISVVGRGAHGVCWLCQRKDDIFRQKVIIKTVALEGLAQEEQNAIMGEVTLLKRLHHPHIIGYYESFKTENAFSIVMQYAEGGTMDKMISEQKGIKFAESIVLNYFTQVAIGLEYMHSKQILHRDLKTQNILLNKKRTIVKLSDFGISKELSTRSLASTIIGTPNYLSPEICEGRAYNQKSDLWALGCVLYELAELRRAFDGENLPSIVMKITKGRHNPISEHWSDDLKQLVNSILDVNENKRPLLKEILTCPLILPVCLAINLDLGALPSSPPKKTRQIASSNSSILRTQPVGIAMDDYTKISEVGRGAHSVCWLCKRKNDVFRRKVVIKTVDLEGLTQEKQNAIINEVTLLKRLHHPHIIGYYESFKTKNAFSIVMEYAEGGTMDKMISEREGIKFTESIVLNYFTQVAIGLEYMHSKQILHRDLKTQNILLNKKRTIVKLSDFGISKELSTRSLASTIIGTPNYLSPEICEGRAYNQKSDLWALGCVLYELAELRRAFDGENPLSIATKIRIGKHNPISEHWSDDLKQLINSLLELNENKRPLLKEILTCPLILPVCLAINLDLGALPSSPI</sequence>
<feature type="domain" description="Protein kinase" evidence="11">
    <location>
        <begin position="305"/>
        <end position="561"/>
    </location>
</feature>
<keyword evidence="4" id="KW-0808">Transferase</keyword>
<accession>A0A8R1TYD5</accession>
<dbReference type="SUPFAM" id="SSF56112">
    <property type="entry name" value="Protein kinase-like (PK-like)"/>
    <property type="match status" value="2"/>
</dbReference>
<keyword evidence="6" id="KW-0418">Kinase</keyword>
<dbReference type="PROSITE" id="PS00108">
    <property type="entry name" value="PROTEIN_KINASE_ST"/>
    <property type="match status" value="2"/>
</dbReference>
<evidence type="ECO:0000256" key="5">
    <source>
        <dbReference type="ARBA" id="ARBA00022741"/>
    </source>
</evidence>
<evidence type="ECO:0000256" key="3">
    <source>
        <dbReference type="ARBA" id="ARBA00022527"/>
    </source>
</evidence>
<comment type="catalytic activity">
    <reaction evidence="9">
        <text>L-seryl-[protein] + ATP = O-phospho-L-seryl-[protein] + ADP + H(+)</text>
        <dbReference type="Rhea" id="RHEA:17989"/>
        <dbReference type="Rhea" id="RHEA-COMP:9863"/>
        <dbReference type="Rhea" id="RHEA-COMP:11604"/>
        <dbReference type="ChEBI" id="CHEBI:15378"/>
        <dbReference type="ChEBI" id="CHEBI:29999"/>
        <dbReference type="ChEBI" id="CHEBI:30616"/>
        <dbReference type="ChEBI" id="CHEBI:83421"/>
        <dbReference type="ChEBI" id="CHEBI:456216"/>
        <dbReference type="EC" id="2.7.11.1"/>
    </reaction>
</comment>
<keyword evidence="7 10" id="KW-0067">ATP-binding</keyword>
<dbReference type="AlphaFoldDB" id="A0A8R1TYD5"/>
<dbReference type="OMA" id="ESCNDYA"/>
<dbReference type="EnsemblMetazoa" id="OVOC708.1">
    <property type="protein sequence ID" value="OVOC708.1"/>
    <property type="gene ID" value="WBGene00237517"/>
</dbReference>
<keyword evidence="13" id="KW-1185">Reference proteome</keyword>
<evidence type="ECO:0000259" key="11">
    <source>
        <dbReference type="PROSITE" id="PS50011"/>
    </source>
</evidence>
<evidence type="ECO:0000313" key="12">
    <source>
        <dbReference type="EnsemblMetazoa" id="OVOC708.1"/>
    </source>
</evidence>
<feature type="binding site" evidence="10">
    <location>
        <position position="35"/>
    </location>
    <ligand>
        <name>ATP</name>
        <dbReference type="ChEBI" id="CHEBI:30616"/>
    </ligand>
</feature>
<dbReference type="Pfam" id="PF00069">
    <property type="entry name" value="Pkinase"/>
    <property type="match status" value="2"/>
</dbReference>
<dbReference type="PANTHER" id="PTHR44899">
    <property type="entry name" value="CAMK FAMILY PROTEIN KINASE"/>
    <property type="match status" value="1"/>
</dbReference>
<dbReference type="InterPro" id="IPR000719">
    <property type="entry name" value="Prot_kinase_dom"/>
</dbReference>
<dbReference type="InterPro" id="IPR011009">
    <property type="entry name" value="Kinase-like_dom_sf"/>
</dbReference>
<reference evidence="13" key="1">
    <citation type="submission" date="2013-10" db="EMBL/GenBank/DDBJ databases">
        <title>Genome sequencing of Onchocerca volvulus.</title>
        <authorList>
            <person name="Cotton J."/>
            <person name="Tsai J."/>
            <person name="Stanley E."/>
            <person name="Tracey A."/>
            <person name="Holroyd N."/>
            <person name="Lustigman S."/>
            <person name="Berriman M."/>
        </authorList>
    </citation>
    <scope>NUCLEOTIDE SEQUENCE</scope>
</reference>
<keyword evidence="3" id="KW-0723">Serine/threonine-protein kinase</keyword>
<feature type="binding site" evidence="10">
    <location>
        <position position="336"/>
    </location>
    <ligand>
        <name>ATP</name>
        <dbReference type="ChEBI" id="CHEBI:30616"/>
    </ligand>
</feature>
<proteinExistence type="inferred from homology"/>
<dbReference type="PROSITE" id="PS50011">
    <property type="entry name" value="PROTEIN_KINASE_DOM"/>
    <property type="match status" value="2"/>
</dbReference>
<dbReference type="PROSITE" id="PS00107">
    <property type="entry name" value="PROTEIN_KINASE_ATP"/>
    <property type="match status" value="2"/>
</dbReference>
<evidence type="ECO:0000256" key="2">
    <source>
        <dbReference type="ARBA" id="ARBA00012513"/>
    </source>
</evidence>
<comment type="catalytic activity">
    <reaction evidence="8">
        <text>L-threonyl-[protein] + ATP = O-phospho-L-threonyl-[protein] + ADP + H(+)</text>
        <dbReference type="Rhea" id="RHEA:46608"/>
        <dbReference type="Rhea" id="RHEA-COMP:11060"/>
        <dbReference type="Rhea" id="RHEA-COMP:11605"/>
        <dbReference type="ChEBI" id="CHEBI:15378"/>
        <dbReference type="ChEBI" id="CHEBI:30013"/>
        <dbReference type="ChEBI" id="CHEBI:30616"/>
        <dbReference type="ChEBI" id="CHEBI:61977"/>
        <dbReference type="ChEBI" id="CHEBI:456216"/>
        <dbReference type="EC" id="2.7.11.1"/>
    </reaction>
</comment>
<dbReference type="InterPro" id="IPR017441">
    <property type="entry name" value="Protein_kinase_ATP_BS"/>
</dbReference>
<dbReference type="Gene3D" id="1.10.510.10">
    <property type="entry name" value="Transferase(Phosphotransferase) domain 1"/>
    <property type="match status" value="2"/>
</dbReference>
<evidence type="ECO:0000256" key="1">
    <source>
        <dbReference type="ARBA" id="ARBA00010886"/>
    </source>
</evidence>
<comment type="similarity">
    <text evidence="1">Belongs to the protein kinase superfamily. NEK Ser/Thr protein kinase family. NIMA subfamily.</text>
</comment>
<evidence type="ECO:0000256" key="10">
    <source>
        <dbReference type="PROSITE-ProRule" id="PRU10141"/>
    </source>
</evidence>
<name>A0A8R1TYD5_ONCVO</name>
<evidence type="ECO:0000313" key="13">
    <source>
        <dbReference type="Proteomes" id="UP000024404"/>
    </source>
</evidence>
<dbReference type="Proteomes" id="UP000024404">
    <property type="component" value="Unassembled WGS sequence"/>
</dbReference>
<evidence type="ECO:0000256" key="7">
    <source>
        <dbReference type="ARBA" id="ARBA00022840"/>
    </source>
</evidence>
<dbReference type="Gene3D" id="3.30.200.20">
    <property type="entry name" value="Phosphorylase Kinase, domain 1"/>
    <property type="match status" value="2"/>
</dbReference>
<dbReference type="EC" id="2.7.11.1" evidence="2"/>
<keyword evidence="5 10" id="KW-0547">Nucleotide-binding</keyword>
<evidence type="ECO:0000256" key="9">
    <source>
        <dbReference type="ARBA" id="ARBA00048679"/>
    </source>
</evidence>
<feature type="domain" description="Protein kinase" evidence="11">
    <location>
        <begin position="4"/>
        <end position="260"/>
    </location>
</feature>
<evidence type="ECO:0000256" key="4">
    <source>
        <dbReference type="ARBA" id="ARBA00022679"/>
    </source>
</evidence>
<reference evidence="12" key="2">
    <citation type="submission" date="2022-06" db="UniProtKB">
        <authorList>
            <consortium name="EnsemblMetazoa"/>
        </authorList>
    </citation>
    <scope>IDENTIFICATION</scope>
</reference>
<organism evidence="12 13">
    <name type="scientific">Onchocerca volvulus</name>
    <dbReference type="NCBI Taxonomy" id="6282"/>
    <lineage>
        <taxon>Eukaryota</taxon>
        <taxon>Metazoa</taxon>
        <taxon>Ecdysozoa</taxon>
        <taxon>Nematoda</taxon>
        <taxon>Chromadorea</taxon>
        <taxon>Rhabditida</taxon>
        <taxon>Spirurina</taxon>
        <taxon>Spiruromorpha</taxon>
        <taxon>Filarioidea</taxon>
        <taxon>Onchocercidae</taxon>
        <taxon>Onchocerca</taxon>
    </lineage>
</organism>
<protein>
    <recommendedName>
        <fullName evidence="2">non-specific serine/threonine protein kinase</fullName>
        <ecNumber evidence="2">2.7.11.1</ecNumber>
    </recommendedName>
</protein>
<dbReference type="PANTHER" id="PTHR44899:SF3">
    <property type="entry name" value="SERINE_THREONINE-PROTEIN KINASE NEK1"/>
    <property type="match status" value="1"/>
</dbReference>
<dbReference type="InterPro" id="IPR008271">
    <property type="entry name" value="Ser/Thr_kinase_AS"/>
</dbReference>
<dbReference type="GO" id="GO:0004674">
    <property type="term" value="F:protein serine/threonine kinase activity"/>
    <property type="evidence" value="ECO:0007669"/>
    <property type="project" value="UniProtKB-KW"/>
</dbReference>
<dbReference type="InterPro" id="IPR051131">
    <property type="entry name" value="NEK_Ser/Thr_kinase_NIMA"/>
</dbReference>
<dbReference type="SMART" id="SM00220">
    <property type="entry name" value="S_TKc"/>
    <property type="match status" value="2"/>
</dbReference>